<dbReference type="RefSeq" id="WP_219083373.1">
    <property type="nucleotide sequence ID" value="NZ_JAHBBD010000050.1"/>
</dbReference>
<proteinExistence type="predicted"/>
<feature type="compositionally biased region" description="Basic and acidic residues" evidence="1">
    <location>
        <begin position="371"/>
        <end position="385"/>
    </location>
</feature>
<dbReference type="Pfam" id="PF13683">
    <property type="entry name" value="rve_3"/>
    <property type="match status" value="1"/>
</dbReference>
<dbReference type="NCBIfam" id="NF033577">
    <property type="entry name" value="transpos_IS481"/>
    <property type="match status" value="1"/>
</dbReference>
<dbReference type="InterPro" id="IPR047656">
    <property type="entry name" value="IS481-like_transpos"/>
</dbReference>
<feature type="region of interest" description="Disordered" evidence="1">
    <location>
        <begin position="1"/>
        <end position="29"/>
    </location>
</feature>
<evidence type="ECO:0000256" key="1">
    <source>
        <dbReference type="SAM" id="MobiDB-lite"/>
    </source>
</evidence>
<keyword evidence="4" id="KW-1185">Reference proteome</keyword>
<organism evidence="3 4">
    <name type="scientific">Bifidobacterium phasiani</name>
    <dbReference type="NCBI Taxonomy" id="2834431"/>
    <lineage>
        <taxon>Bacteria</taxon>
        <taxon>Bacillati</taxon>
        <taxon>Actinomycetota</taxon>
        <taxon>Actinomycetes</taxon>
        <taxon>Bifidobacteriales</taxon>
        <taxon>Bifidobacteriaceae</taxon>
        <taxon>Bifidobacterium</taxon>
    </lineage>
</organism>
<feature type="region of interest" description="Disordered" evidence="1">
    <location>
        <begin position="320"/>
        <end position="393"/>
    </location>
</feature>
<protein>
    <submittedName>
        <fullName evidence="3">IS481 family transposase</fullName>
    </submittedName>
</protein>
<dbReference type="PROSITE" id="PS50994">
    <property type="entry name" value="INTEGRASE"/>
    <property type="match status" value="1"/>
</dbReference>
<evidence type="ECO:0000313" key="3">
    <source>
        <dbReference type="EMBL" id="MBW3083818.1"/>
    </source>
</evidence>
<dbReference type="PANTHER" id="PTHR35004:SF7">
    <property type="entry name" value="INTEGRASE PROTEIN"/>
    <property type="match status" value="1"/>
</dbReference>
<dbReference type="Proteomes" id="UP000812844">
    <property type="component" value="Unassembled WGS sequence"/>
</dbReference>
<dbReference type="PANTHER" id="PTHR35004">
    <property type="entry name" value="TRANSPOSASE RV3428C-RELATED"/>
    <property type="match status" value="1"/>
</dbReference>
<evidence type="ECO:0000259" key="2">
    <source>
        <dbReference type="PROSITE" id="PS50994"/>
    </source>
</evidence>
<dbReference type="InterPro" id="IPR001584">
    <property type="entry name" value="Integrase_cat-core"/>
</dbReference>
<dbReference type="EMBL" id="JAHBBD010000050">
    <property type="protein sequence ID" value="MBW3083818.1"/>
    <property type="molecule type" value="Genomic_DNA"/>
</dbReference>
<feature type="domain" description="Integrase catalytic" evidence="2">
    <location>
        <begin position="167"/>
        <end position="335"/>
    </location>
</feature>
<gene>
    <name evidence="3" type="ORF">KIH73_10745</name>
</gene>
<evidence type="ECO:0000313" key="4">
    <source>
        <dbReference type="Proteomes" id="UP000812844"/>
    </source>
</evidence>
<dbReference type="Pfam" id="PF13565">
    <property type="entry name" value="HTH_32"/>
    <property type="match status" value="1"/>
</dbReference>
<comment type="caution">
    <text evidence="3">The sequence shown here is derived from an EMBL/GenBank/DDBJ whole genome shotgun (WGS) entry which is preliminary data.</text>
</comment>
<sequence>MDTQRQHPGVHAGGNVPGKPAGTSGVDAGSTAAARGGFLRNRAIVTAVDGGEPVCRVAERYGVSRQWAHELVRRWRREGEAGLLPRPRAARRIANRTDPALAARIVALRERLAGEGLDAGARSIAARLHREGVRPPAPSTIHRILRDAGLVAPEPRKRPRSSYVRFEAGLPNELWQSDFTHWPLTAVSDALVLSWLDDHSRYLLYTRAFASITMGTVEDSFLDACREHGVPAGILTDNGTVYTTRLVGAGPGHFQTTLALMGVRQHNGRPYHPQTQGKIERWHRTLKQWLAARPLAPSLDALNGQLDEFRRIYNEERPHRALDRRTPGEAYRARDKATPDPELAARAQADAGRRGPRTGGKPRHTPAHTHQAPDVDLPARTRRLDGNGTVKTRNIAGAPRTFTAGRANAGRPVILAIDHGQVTITDAGTGEILVDQPLDPTRNYQPIIPHPNRQP</sequence>
<accession>A0ABS6WBD4</accession>
<feature type="compositionally biased region" description="Basic and acidic residues" evidence="1">
    <location>
        <begin position="320"/>
        <end position="339"/>
    </location>
</feature>
<reference evidence="3 4" key="1">
    <citation type="submission" date="2021-05" db="EMBL/GenBank/DDBJ databases">
        <title>Phylogenetic classification of ten novel species belonging to the genus Bifidobacterium comprising B. colchicus sp. nov., B. abeli sp. nov., B. bicoloris sp. nov., B. guerezis sp. nov., B. rosaliae sp. nov., B. santillanensis sp. nov., B. argentati sp. nov., B. amazzoni sp. nov., B. pluviali sp. nov., and B. pinnaculum sp. nov.</title>
        <authorList>
            <person name="Lugli G.A."/>
            <person name="Ruiz Garcia L."/>
            <person name="Margolles A."/>
            <person name="Ventura M."/>
        </authorList>
    </citation>
    <scope>NUCLEOTIDE SEQUENCE [LARGE SCALE GENOMIC DNA]</scope>
    <source>
        <strain evidence="3 4">6T3</strain>
    </source>
</reference>
<feature type="compositionally biased region" description="Basic residues" evidence="1">
    <location>
        <begin position="354"/>
        <end position="367"/>
    </location>
</feature>
<name>A0ABS6WBD4_9BIFI</name>